<dbReference type="EMBL" id="PHFD01000104">
    <property type="protein sequence ID" value="PKH47562.1"/>
    <property type="molecule type" value="Genomic_DNA"/>
</dbReference>
<proteinExistence type="predicted"/>
<feature type="region of interest" description="Disordered" evidence="1">
    <location>
        <begin position="50"/>
        <end position="99"/>
    </location>
</feature>
<evidence type="ECO:0000256" key="1">
    <source>
        <dbReference type="SAM" id="MobiDB-lite"/>
    </source>
</evidence>
<dbReference type="AlphaFoldDB" id="A0A2J1DZJ9"/>
<evidence type="ECO:0000313" key="2">
    <source>
        <dbReference type="EMBL" id="PKH47562.1"/>
    </source>
</evidence>
<organism evidence="2 3">
    <name type="scientific">Dehalococcoides mccartyi</name>
    <dbReference type="NCBI Taxonomy" id="61435"/>
    <lineage>
        <taxon>Bacteria</taxon>
        <taxon>Bacillati</taxon>
        <taxon>Chloroflexota</taxon>
        <taxon>Dehalococcoidia</taxon>
        <taxon>Dehalococcoidales</taxon>
        <taxon>Dehalococcoidaceae</taxon>
        <taxon>Dehalococcoides</taxon>
    </lineage>
</organism>
<protein>
    <submittedName>
        <fullName evidence="2">Uncharacterized protein</fullName>
    </submittedName>
</protein>
<sequence>MTASHKSLNITADAAITLEVNISTSRPSLPIKSIGWVAITSTYGGCFPASSTETQPDRLVMSDNHSQPANHDPAGIQTSRQSRHDGQRTLGKVKSETGYAPASAKATAGILGAHVPVTLQADISGLAQVYGQIGCRKSSEQIT</sequence>
<comment type="caution">
    <text evidence="2">The sequence shown here is derived from an EMBL/GenBank/DDBJ whole genome shotgun (WGS) entry which is preliminary data.</text>
</comment>
<reference evidence="2 3" key="1">
    <citation type="journal article" date="2017" name="FEMS Microbiol. Ecol.">
        <title>Reconstructed genomes of novel Dehalococcoides mccartyi strains from 1,2,3,4-tetrachlorodibenzo-p-dioxin-dechlorinating enrichment cultures reveal divergent reductive dehalogenase gene profiles.</title>
        <authorList>
            <person name="Dam H.T."/>
            <person name="Vollmers J."/>
            <person name="Kaster A.K."/>
            <person name="Haggblom M.M."/>
        </authorList>
    </citation>
    <scope>NUCLEOTIDE SEQUENCE [LARGE SCALE GENOMIC DNA]</scope>
    <source>
        <strain evidence="2 3">H1-3-2.001</strain>
    </source>
</reference>
<evidence type="ECO:0000313" key="3">
    <source>
        <dbReference type="Proteomes" id="UP000233649"/>
    </source>
</evidence>
<accession>A0A2J1DZJ9</accession>
<name>A0A2J1DZJ9_9CHLR</name>
<dbReference type="Proteomes" id="UP000233649">
    <property type="component" value="Unassembled WGS sequence"/>
</dbReference>
<gene>
    <name evidence="2" type="ORF">CVH13_00433</name>
</gene>